<keyword evidence="2" id="KW-1185">Reference proteome</keyword>
<evidence type="ECO:0000313" key="2">
    <source>
        <dbReference type="Proteomes" id="UP000223655"/>
    </source>
</evidence>
<dbReference type="Proteomes" id="UP000223655">
    <property type="component" value="Segment"/>
</dbReference>
<protein>
    <submittedName>
        <fullName evidence="1">Uncharacterized protein</fullName>
    </submittedName>
</protein>
<reference evidence="1 2" key="1">
    <citation type="submission" date="2015-11" db="EMBL/GenBank/DDBJ databases">
        <authorList>
            <person name="Guerrero C.A."/>
            <person name="Jacobs-Sera D."/>
            <person name="Bowman C.A."/>
            <person name="Russell D.A."/>
            <person name="Pope W.H."/>
            <person name="Hatfull G.F."/>
        </authorList>
    </citation>
    <scope>NUCLEOTIDE SEQUENCE [LARGE SCALE GENOMIC DNA]</scope>
</reference>
<dbReference type="KEGG" id="vg:40078757"/>
<dbReference type="OrthoDB" id="17367at10239"/>
<dbReference type="GeneID" id="40078757"/>
<proteinExistence type="predicted"/>
<evidence type="ECO:0000313" key="1">
    <source>
        <dbReference type="EMBL" id="ALY09982.1"/>
    </source>
</evidence>
<name>A0A0U4B5I5_9CAUD</name>
<organism evidence="1 2">
    <name type="scientific">Arthrobacter phage Pumancara</name>
    <dbReference type="NCBI Taxonomy" id="1772311"/>
    <lineage>
        <taxon>Viruses</taxon>
        <taxon>Duplodnaviria</taxon>
        <taxon>Heunggongvirae</taxon>
        <taxon>Uroviricota</taxon>
        <taxon>Caudoviricetes</taxon>
        <taxon>Korravirus</taxon>
        <taxon>Korravirus pumancara</taxon>
    </lineage>
</organism>
<sequence length="101" mass="11329">MANFRHYIKLAMELSKEDCGRVVSVVNESWTIVGVLHRVDNRDAIDFDDFRMTTGRRTIECWLTVGPWKAEVDPRTQVTVEVPALPSGEVAGDVIQGEILA</sequence>
<dbReference type="EMBL" id="KU160661">
    <property type="protein sequence ID" value="ALY09982.1"/>
    <property type="molecule type" value="Genomic_DNA"/>
</dbReference>
<accession>A0A0U4B5I5</accession>
<dbReference type="RefSeq" id="YP_009602890.1">
    <property type="nucleotide sequence ID" value="NC_041945.1"/>
</dbReference>
<gene>
    <name evidence="1" type="primary">24</name>
    <name evidence="1" type="ORF">PUMANCARA_24</name>
</gene>